<dbReference type="GO" id="GO:0009251">
    <property type="term" value="P:glucan catabolic process"/>
    <property type="evidence" value="ECO:0007669"/>
    <property type="project" value="TreeGrafter"/>
</dbReference>
<dbReference type="GO" id="GO:0005576">
    <property type="term" value="C:extracellular region"/>
    <property type="evidence" value="ECO:0007669"/>
    <property type="project" value="TreeGrafter"/>
</dbReference>
<sequence length="424" mass="49366">MLSAVGKEKYDFFWSKFYEYFYGSADAHWFSSLGLNLIRLAINYRHLNDDLEPQVIKEEAFRHIDRVIRLNSVAGIYTMIDLHAAPGGQNFDWHSDNNLPEALLWEYKEFQDRTVMIWEAIAKRYRGNPWVAGYNLLNEPTDKDPNAARLLSFYSRLAAAVRKVDPEHILCFDGNTFGADFRAFEAASFTCDNAIYSCHDYATYGFPNGPIYRGTDQDRQKIRKGYERKAMYSKATNTPIWNGEFGIVYATPETDGADFEAVNACRYEALSEQLRIYREDRISWTIWLYKDIGVQGMVFTNPDSAWNTTFAESLQRKQKHALDFWGTDDTNTAKHFEPTMDFLTQNFPEAVPSYPPWWSFKQHMFRRTIYTWISDNLCEAFVEPMKAMSLEQLDQLAASFKFENCVARERLIEVMTQQAAERSM</sequence>
<dbReference type="InterPro" id="IPR017853">
    <property type="entry name" value="GH"/>
</dbReference>
<dbReference type="Pfam" id="PF00150">
    <property type="entry name" value="Cellulase"/>
    <property type="match status" value="1"/>
</dbReference>
<dbReference type="Gene3D" id="3.20.20.80">
    <property type="entry name" value="Glycosidases"/>
    <property type="match status" value="1"/>
</dbReference>
<organism evidence="6 7">
    <name type="scientific">Saitozyma podzolica</name>
    <dbReference type="NCBI Taxonomy" id="1890683"/>
    <lineage>
        <taxon>Eukaryota</taxon>
        <taxon>Fungi</taxon>
        <taxon>Dikarya</taxon>
        <taxon>Basidiomycota</taxon>
        <taxon>Agaricomycotina</taxon>
        <taxon>Tremellomycetes</taxon>
        <taxon>Tremellales</taxon>
        <taxon>Trimorphomycetaceae</taxon>
        <taxon>Saitozyma</taxon>
    </lineage>
</organism>
<name>A0A427YKQ0_9TREE</name>
<dbReference type="OrthoDB" id="1887033at2759"/>
<dbReference type="SUPFAM" id="SSF51445">
    <property type="entry name" value="(Trans)glycosidases"/>
    <property type="match status" value="1"/>
</dbReference>
<accession>A0A427YKQ0</accession>
<comment type="caution">
    <text evidence="6">The sequence shown here is derived from an EMBL/GenBank/DDBJ whole genome shotgun (WGS) entry which is preliminary data.</text>
</comment>
<dbReference type="PANTHER" id="PTHR31297:SF13">
    <property type="entry name" value="PUTATIVE-RELATED"/>
    <property type="match status" value="1"/>
</dbReference>
<dbReference type="PANTHER" id="PTHR31297">
    <property type="entry name" value="GLUCAN ENDO-1,6-BETA-GLUCOSIDASE B"/>
    <property type="match status" value="1"/>
</dbReference>
<evidence type="ECO:0000259" key="5">
    <source>
        <dbReference type="Pfam" id="PF00150"/>
    </source>
</evidence>
<dbReference type="FunFam" id="3.20.20.80:FF:000130">
    <property type="entry name" value="Endoglucanase C"/>
    <property type="match status" value="1"/>
</dbReference>
<evidence type="ECO:0000313" key="7">
    <source>
        <dbReference type="Proteomes" id="UP000279259"/>
    </source>
</evidence>
<protein>
    <recommendedName>
        <fullName evidence="5">Glycoside hydrolase family 5 domain-containing protein</fullName>
    </recommendedName>
</protein>
<dbReference type="InterPro" id="IPR001547">
    <property type="entry name" value="Glyco_hydro_5"/>
</dbReference>
<dbReference type="STRING" id="1890683.A0A427YKQ0"/>
<keyword evidence="3 4" id="KW-0326">Glycosidase</keyword>
<evidence type="ECO:0000256" key="2">
    <source>
        <dbReference type="ARBA" id="ARBA00022801"/>
    </source>
</evidence>
<dbReference type="GO" id="GO:0009986">
    <property type="term" value="C:cell surface"/>
    <property type="evidence" value="ECO:0007669"/>
    <property type="project" value="TreeGrafter"/>
</dbReference>
<dbReference type="AlphaFoldDB" id="A0A427YKQ0"/>
<proteinExistence type="inferred from homology"/>
<dbReference type="GO" id="GO:0008422">
    <property type="term" value="F:beta-glucosidase activity"/>
    <property type="evidence" value="ECO:0007669"/>
    <property type="project" value="TreeGrafter"/>
</dbReference>
<feature type="domain" description="Glycoside hydrolase family 5" evidence="5">
    <location>
        <begin position="24"/>
        <end position="290"/>
    </location>
</feature>
<evidence type="ECO:0000256" key="1">
    <source>
        <dbReference type="ARBA" id="ARBA00005641"/>
    </source>
</evidence>
<dbReference type="InterPro" id="IPR050386">
    <property type="entry name" value="Glycosyl_hydrolase_5"/>
</dbReference>
<evidence type="ECO:0000313" key="6">
    <source>
        <dbReference type="EMBL" id="RSH91682.1"/>
    </source>
</evidence>
<evidence type="ECO:0000256" key="4">
    <source>
        <dbReference type="RuleBase" id="RU361153"/>
    </source>
</evidence>
<evidence type="ECO:0000256" key="3">
    <source>
        <dbReference type="ARBA" id="ARBA00023295"/>
    </source>
</evidence>
<reference evidence="6 7" key="1">
    <citation type="submission" date="2018-11" db="EMBL/GenBank/DDBJ databases">
        <title>Genome sequence of Saitozyma podzolica DSM 27192.</title>
        <authorList>
            <person name="Aliyu H."/>
            <person name="Gorte O."/>
            <person name="Ochsenreither K."/>
        </authorList>
    </citation>
    <scope>NUCLEOTIDE SEQUENCE [LARGE SCALE GENOMIC DNA]</scope>
    <source>
        <strain evidence="6 7">DSM 27192</strain>
    </source>
</reference>
<keyword evidence="7" id="KW-1185">Reference proteome</keyword>
<keyword evidence="2 4" id="KW-0378">Hydrolase</keyword>
<comment type="similarity">
    <text evidence="1 4">Belongs to the glycosyl hydrolase 5 (cellulase A) family.</text>
</comment>
<dbReference type="EMBL" id="RSCD01000007">
    <property type="protein sequence ID" value="RSH91682.1"/>
    <property type="molecule type" value="Genomic_DNA"/>
</dbReference>
<gene>
    <name evidence="6" type="ORF">EHS25_009051</name>
</gene>
<dbReference type="Proteomes" id="UP000279259">
    <property type="component" value="Unassembled WGS sequence"/>
</dbReference>